<keyword evidence="11 19" id="KW-0460">Magnesium</keyword>
<comment type="cofactor">
    <cofactor evidence="1 19">
        <name>Mg(2+)</name>
        <dbReference type="ChEBI" id="CHEBI:18420"/>
    </cofactor>
</comment>
<dbReference type="GO" id="GO:0009236">
    <property type="term" value="P:cobalamin biosynthetic process"/>
    <property type="evidence" value="ECO:0007669"/>
    <property type="project" value="UniProtKB-UniRule"/>
</dbReference>
<dbReference type="AlphaFoldDB" id="A0AAP3XTN3"/>
<evidence type="ECO:0000313" key="21">
    <source>
        <dbReference type="Proteomes" id="UP001301140"/>
    </source>
</evidence>
<keyword evidence="21" id="KW-1185">Reference proteome</keyword>
<evidence type="ECO:0000256" key="12">
    <source>
        <dbReference type="ARBA" id="ARBA00022989"/>
    </source>
</evidence>
<comment type="subcellular location">
    <subcellularLocation>
        <location evidence="2 19">Cell membrane</location>
        <topology evidence="2 19">Multi-pass membrane protein</topology>
    </subcellularLocation>
</comment>
<evidence type="ECO:0000256" key="9">
    <source>
        <dbReference type="ARBA" id="ARBA00022679"/>
    </source>
</evidence>
<evidence type="ECO:0000256" key="7">
    <source>
        <dbReference type="ARBA" id="ARBA00022475"/>
    </source>
</evidence>
<evidence type="ECO:0000256" key="2">
    <source>
        <dbReference type="ARBA" id="ARBA00004651"/>
    </source>
</evidence>
<dbReference type="Pfam" id="PF02654">
    <property type="entry name" value="CobS"/>
    <property type="match status" value="1"/>
</dbReference>
<comment type="catalytic activity">
    <reaction evidence="18 19">
        <text>alpha-ribazole 5'-phosphate + adenosylcob(III)inamide-GDP = adenosylcob(III)alamin 5'-phosphate + GMP + H(+)</text>
        <dbReference type="Rhea" id="RHEA:23560"/>
        <dbReference type="ChEBI" id="CHEBI:15378"/>
        <dbReference type="ChEBI" id="CHEBI:57918"/>
        <dbReference type="ChEBI" id="CHEBI:58115"/>
        <dbReference type="ChEBI" id="CHEBI:60487"/>
        <dbReference type="ChEBI" id="CHEBI:60493"/>
        <dbReference type="EC" id="2.7.8.26"/>
    </reaction>
</comment>
<comment type="catalytic activity">
    <reaction evidence="17 19">
        <text>alpha-ribazole + adenosylcob(III)inamide-GDP = adenosylcob(III)alamin + GMP + H(+)</text>
        <dbReference type="Rhea" id="RHEA:16049"/>
        <dbReference type="ChEBI" id="CHEBI:10329"/>
        <dbReference type="ChEBI" id="CHEBI:15378"/>
        <dbReference type="ChEBI" id="CHEBI:18408"/>
        <dbReference type="ChEBI" id="CHEBI:58115"/>
        <dbReference type="ChEBI" id="CHEBI:60487"/>
        <dbReference type="EC" id="2.7.8.26"/>
    </reaction>
</comment>
<keyword evidence="9 19" id="KW-0808">Transferase</keyword>
<evidence type="ECO:0000313" key="20">
    <source>
        <dbReference type="EMBL" id="MDF1587390.1"/>
    </source>
</evidence>
<evidence type="ECO:0000256" key="17">
    <source>
        <dbReference type="ARBA" id="ARBA00048623"/>
    </source>
</evidence>
<keyword evidence="7 19" id="KW-1003">Cell membrane</keyword>
<dbReference type="InterPro" id="IPR003805">
    <property type="entry name" value="CobS"/>
</dbReference>
<evidence type="ECO:0000256" key="1">
    <source>
        <dbReference type="ARBA" id="ARBA00001946"/>
    </source>
</evidence>
<comment type="caution">
    <text evidence="20">The sequence shown here is derived from an EMBL/GenBank/DDBJ whole genome shotgun (WGS) entry which is preliminary data.</text>
</comment>
<evidence type="ECO:0000256" key="10">
    <source>
        <dbReference type="ARBA" id="ARBA00022692"/>
    </source>
</evidence>
<reference evidence="20 21" key="1">
    <citation type="submission" date="2023-03" db="EMBL/GenBank/DDBJ databases">
        <title>YIM 152171 draft genome.</title>
        <authorList>
            <person name="Yang Z."/>
        </authorList>
    </citation>
    <scope>NUCLEOTIDE SEQUENCE [LARGE SCALE GENOMIC DNA]</scope>
    <source>
        <strain evidence="20 21">YIM 152171</strain>
    </source>
</reference>
<keyword evidence="12 19" id="KW-1133">Transmembrane helix</keyword>
<evidence type="ECO:0000256" key="18">
    <source>
        <dbReference type="ARBA" id="ARBA00049504"/>
    </source>
</evidence>
<feature type="transmembrane region" description="Helical" evidence="19">
    <location>
        <begin position="58"/>
        <end position="78"/>
    </location>
</feature>
<dbReference type="PANTHER" id="PTHR34148">
    <property type="entry name" value="ADENOSYLCOBINAMIDE-GDP RIBAZOLETRANSFERASE"/>
    <property type="match status" value="1"/>
</dbReference>
<organism evidence="20 21">
    <name type="scientific">Marinimicrococcus flavescens</name>
    <dbReference type="NCBI Taxonomy" id="3031815"/>
    <lineage>
        <taxon>Bacteria</taxon>
        <taxon>Pseudomonadati</taxon>
        <taxon>Pseudomonadota</taxon>
        <taxon>Alphaproteobacteria</taxon>
        <taxon>Geminicoccales</taxon>
        <taxon>Geminicoccaceae</taxon>
        <taxon>Marinimicrococcus</taxon>
    </lineage>
</organism>
<evidence type="ECO:0000256" key="13">
    <source>
        <dbReference type="ARBA" id="ARBA00023136"/>
    </source>
</evidence>
<dbReference type="HAMAP" id="MF_00719">
    <property type="entry name" value="CobS"/>
    <property type="match status" value="1"/>
</dbReference>
<feature type="transmembrane region" description="Helical" evidence="19">
    <location>
        <begin position="28"/>
        <end position="52"/>
    </location>
</feature>
<evidence type="ECO:0000256" key="3">
    <source>
        <dbReference type="ARBA" id="ARBA00004663"/>
    </source>
</evidence>
<comment type="pathway">
    <text evidence="3 19">Cofactor biosynthesis; adenosylcobalamin biosynthesis; adenosylcobalamin from cob(II)yrinate a,c-diamide: step 7/7.</text>
</comment>
<accession>A0AAP3XTN3</accession>
<keyword evidence="13 19" id="KW-0472">Membrane</keyword>
<evidence type="ECO:0000256" key="16">
    <source>
        <dbReference type="ARBA" id="ARBA00032853"/>
    </source>
</evidence>
<proteinExistence type="inferred from homology"/>
<feature type="transmembrane region" description="Helical" evidence="19">
    <location>
        <begin position="99"/>
        <end position="120"/>
    </location>
</feature>
<dbReference type="GO" id="GO:0008818">
    <property type="term" value="F:cobalamin 5'-phosphate synthase activity"/>
    <property type="evidence" value="ECO:0007669"/>
    <property type="project" value="UniProtKB-UniRule"/>
</dbReference>
<keyword evidence="8 19" id="KW-0169">Cobalamin biosynthesis</keyword>
<feature type="transmembrane region" description="Helical" evidence="19">
    <location>
        <begin position="156"/>
        <end position="173"/>
    </location>
</feature>
<evidence type="ECO:0000256" key="4">
    <source>
        <dbReference type="ARBA" id="ARBA00010561"/>
    </source>
</evidence>
<evidence type="ECO:0000256" key="14">
    <source>
        <dbReference type="ARBA" id="ARBA00025228"/>
    </source>
</evidence>
<name>A0AAP3XTN3_9PROT</name>
<dbReference type="EC" id="2.7.8.26" evidence="5 19"/>
<feature type="transmembrane region" description="Helical" evidence="19">
    <location>
        <begin position="126"/>
        <end position="144"/>
    </location>
</feature>
<evidence type="ECO:0000256" key="5">
    <source>
        <dbReference type="ARBA" id="ARBA00013200"/>
    </source>
</evidence>
<evidence type="ECO:0000256" key="19">
    <source>
        <dbReference type="HAMAP-Rule" id="MF_00719"/>
    </source>
</evidence>
<evidence type="ECO:0000256" key="6">
    <source>
        <dbReference type="ARBA" id="ARBA00015850"/>
    </source>
</evidence>
<evidence type="ECO:0000256" key="15">
    <source>
        <dbReference type="ARBA" id="ARBA00032605"/>
    </source>
</evidence>
<keyword evidence="10 19" id="KW-0812">Transmembrane</keyword>
<comment type="function">
    <text evidence="14 19">Joins adenosylcobinamide-GDP and alpha-ribazole to generate adenosylcobalamin (Ado-cobalamin). Also synthesizes adenosylcobalamin 5'-phosphate from adenosylcobinamide-GDP and alpha-ribazole 5'-phosphate.</text>
</comment>
<gene>
    <name evidence="19" type="primary">cobS</name>
    <name evidence="20" type="ORF">PZ740_13465</name>
</gene>
<dbReference type="PANTHER" id="PTHR34148:SF1">
    <property type="entry name" value="ADENOSYLCOBINAMIDE-GDP RIBAZOLETRANSFERASE"/>
    <property type="match status" value="1"/>
</dbReference>
<comment type="similarity">
    <text evidence="4 19">Belongs to the CobS family.</text>
</comment>
<dbReference type="GO" id="GO:0051073">
    <property type="term" value="F:adenosylcobinamide-GDP ribazoletransferase activity"/>
    <property type="evidence" value="ECO:0007669"/>
    <property type="project" value="UniProtKB-UniRule"/>
</dbReference>
<evidence type="ECO:0000256" key="11">
    <source>
        <dbReference type="ARBA" id="ARBA00022842"/>
    </source>
</evidence>
<evidence type="ECO:0000256" key="8">
    <source>
        <dbReference type="ARBA" id="ARBA00022573"/>
    </source>
</evidence>
<dbReference type="RefSeq" id="WP_327789809.1">
    <property type="nucleotide sequence ID" value="NZ_JARGEQ010000126.1"/>
</dbReference>
<dbReference type="Proteomes" id="UP001301140">
    <property type="component" value="Unassembled WGS sequence"/>
</dbReference>
<dbReference type="EMBL" id="JARGEQ010000126">
    <property type="protein sequence ID" value="MDF1587390.1"/>
    <property type="molecule type" value="Genomic_DNA"/>
</dbReference>
<sequence>MLREIAIACVFLTRLPVHPSGRLEARDLAACVHLFPLIGALIGAAGGLAFAAASLAGLPSLASAILAMAGMALLTGALHEDGLAASADALAAPRQRAGGAGIVAIVLVLMARLIALSSFWEPLPLALLLIAGAAFSRALMPFMLPGGETAAIRPANGRLGLALAGGALFPLVLLPTGPALGAMAAASLTALAAGPALRRRVGGGDAMGAVQQLAEAAFLLVLVAHR</sequence>
<protein>
    <recommendedName>
        <fullName evidence="6 19">Adenosylcobinamide-GDP ribazoletransferase</fullName>
        <ecNumber evidence="5 19">2.7.8.26</ecNumber>
    </recommendedName>
    <alternativeName>
        <fullName evidence="16 19">Cobalamin synthase</fullName>
    </alternativeName>
    <alternativeName>
        <fullName evidence="15 19">Cobalamin-5'-phosphate synthase</fullName>
    </alternativeName>
</protein>
<dbReference type="GO" id="GO:0005886">
    <property type="term" value="C:plasma membrane"/>
    <property type="evidence" value="ECO:0007669"/>
    <property type="project" value="UniProtKB-SubCell"/>
</dbReference>